<accession>A0A2P6PQ74</accession>
<name>A0A2P6PQ74_ROSCH</name>
<sequence>MKLTLVVSGVLDHVHNATSNSILDQAIDSEESQHKDFLKLGTH</sequence>
<keyword evidence="2" id="KW-1185">Reference proteome</keyword>
<protein>
    <submittedName>
        <fullName evidence="1">Uncharacterized protein</fullName>
    </submittedName>
</protein>
<organism evidence="1 2">
    <name type="scientific">Rosa chinensis</name>
    <name type="common">China rose</name>
    <dbReference type="NCBI Taxonomy" id="74649"/>
    <lineage>
        <taxon>Eukaryota</taxon>
        <taxon>Viridiplantae</taxon>
        <taxon>Streptophyta</taxon>
        <taxon>Embryophyta</taxon>
        <taxon>Tracheophyta</taxon>
        <taxon>Spermatophyta</taxon>
        <taxon>Magnoliopsida</taxon>
        <taxon>eudicotyledons</taxon>
        <taxon>Gunneridae</taxon>
        <taxon>Pentapetalae</taxon>
        <taxon>rosids</taxon>
        <taxon>fabids</taxon>
        <taxon>Rosales</taxon>
        <taxon>Rosaceae</taxon>
        <taxon>Rosoideae</taxon>
        <taxon>Rosoideae incertae sedis</taxon>
        <taxon>Rosa</taxon>
    </lineage>
</organism>
<dbReference type="Proteomes" id="UP000238479">
    <property type="component" value="Chromosome 6"/>
</dbReference>
<evidence type="ECO:0000313" key="2">
    <source>
        <dbReference type="Proteomes" id="UP000238479"/>
    </source>
</evidence>
<proteinExistence type="predicted"/>
<dbReference type="Gramene" id="PRQ24056">
    <property type="protein sequence ID" value="PRQ24056"/>
    <property type="gene ID" value="RchiOBHm_Chr6g0268201"/>
</dbReference>
<gene>
    <name evidence="1" type="ORF">RchiOBHm_Chr6g0268201</name>
</gene>
<evidence type="ECO:0000313" key="1">
    <source>
        <dbReference type="EMBL" id="PRQ24056.1"/>
    </source>
</evidence>
<dbReference type="EMBL" id="PDCK01000044">
    <property type="protein sequence ID" value="PRQ24056.1"/>
    <property type="molecule type" value="Genomic_DNA"/>
</dbReference>
<dbReference type="AlphaFoldDB" id="A0A2P6PQ74"/>
<reference evidence="1 2" key="1">
    <citation type="journal article" date="2018" name="Nat. Genet.">
        <title>The Rosa genome provides new insights in the design of modern roses.</title>
        <authorList>
            <person name="Bendahmane M."/>
        </authorList>
    </citation>
    <scope>NUCLEOTIDE SEQUENCE [LARGE SCALE GENOMIC DNA]</scope>
    <source>
        <strain evidence="2">cv. Old Blush</strain>
    </source>
</reference>
<comment type="caution">
    <text evidence="1">The sequence shown here is derived from an EMBL/GenBank/DDBJ whole genome shotgun (WGS) entry which is preliminary data.</text>
</comment>